<sequence>MSSALDNDTRATLNAGRETAGAMLRAAQKDLQKVFVFFLVGFLGTFYALRLYIWDFLKRVTRARMSAQVSGDVSIIAQTPFDVILLQAKIGLVVGVVLAVPSFVYFSQDALKERDLWPSSPVPAWQLALIFAGILTLFVAGVAYGYYVFFPFTFAFLAQNAIAAGFTPTYSIVKWAQFIFLLTASFGLASQLPLAMTGLSYAEIVPYETFRDKWRYAVVAVFAVGALFTPPDPFTQIMWAIPVLSLYGFSLYLAKVVTTARRGSERMDVRGSARAHWNTIAGTAAVGGFLVYAFFARGGVSYVDRGLAAIGSDYVVTAPESSLVLGTYVTIAAVAAAAIALGYFVYNDLDDLAVVEAGIGDPAAIDLGDLDAGGVRAAPPEVFATLDEEAAMAAAGDAIDAGDKEKAQAIVNRFDEDGGVDEAAEDEPQSEPAADSPAGSVATGDGSTSGGIADRATRASGAFFDAFSSDTGDGDTADTGGAGASAEGDAADDDFEGYYTDLRFILDSITSGSFRIVGLFMIVLAGVFGWLYTGGIKRVYEDFLARLPAQVRPEEVLNIVALHPMEALVFEVKLSTIIAALVTLPLIAYYAWPAFRDRSLVRHRRRAVFAWTGALTAGLLGGFALGYTTIAPSIISGLVNDAVVAEMVIAYRITNFFWLIFFTTAGIGLLADVPILMILLNTTGVGYDSMRGRWREVTVAVLAAAALFTPADVLTMFIVTIPLMAAYGAGLGILFVVTLGGRRDLAAPRADVR</sequence>
<dbReference type="GO" id="GO:0065002">
    <property type="term" value="P:intracellular protein transmembrane transport"/>
    <property type="evidence" value="ECO:0007669"/>
    <property type="project" value="TreeGrafter"/>
</dbReference>
<feature type="region of interest" description="Disordered" evidence="6">
    <location>
        <begin position="420"/>
        <end position="451"/>
    </location>
</feature>
<reference evidence="7" key="2">
    <citation type="submission" date="2020-09" db="EMBL/GenBank/DDBJ databases">
        <authorList>
            <person name="Sun Q."/>
            <person name="Ohkuma M."/>
        </authorList>
    </citation>
    <scope>NUCLEOTIDE SEQUENCE</scope>
    <source>
        <strain evidence="7">JCM 14359</strain>
    </source>
</reference>
<keyword evidence="3 5" id="KW-1133">Transmembrane helix</keyword>
<keyword evidence="2 5" id="KW-0812">Transmembrane</keyword>
<feature type="transmembrane region" description="Helical" evidence="5">
    <location>
        <begin position="214"/>
        <end position="231"/>
    </location>
</feature>
<evidence type="ECO:0000256" key="1">
    <source>
        <dbReference type="ARBA" id="ARBA00004141"/>
    </source>
</evidence>
<evidence type="ECO:0000256" key="6">
    <source>
        <dbReference type="SAM" id="MobiDB-lite"/>
    </source>
</evidence>
<feature type="transmembrane region" description="Helical" evidence="5">
    <location>
        <begin position="179"/>
        <end position="202"/>
    </location>
</feature>
<name>A0A830ESF8_9EURY</name>
<keyword evidence="8" id="KW-1185">Reference proteome</keyword>
<gene>
    <name evidence="5" type="primary">tatC</name>
    <name evidence="7" type="ORF">GCM10008995_14110</name>
</gene>
<dbReference type="InterPro" id="IPR002033">
    <property type="entry name" value="TatC"/>
</dbReference>
<feature type="transmembrane region" description="Helical" evidence="5">
    <location>
        <begin position="607"/>
        <end position="635"/>
    </location>
</feature>
<protein>
    <recommendedName>
        <fullName evidence="5">Sec-independent protein translocase protein TatC</fullName>
    </recommendedName>
</protein>
<keyword evidence="5" id="KW-0813">Transport</keyword>
<feature type="transmembrane region" description="Helical" evidence="5">
    <location>
        <begin position="512"/>
        <end position="532"/>
    </location>
</feature>
<dbReference type="HAMAP" id="MF_00902">
    <property type="entry name" value="TatC"/>
    <property type="match status" value="1"/>
</dbReference>
<dbReference type="RefSeq" id="WP_188786686.1">
    <property type="nucleotide sequence ID" value="NZ_BMOC01000007.1"/>
</dbReference>
<accession>A0A830ESF8</accession>
<evidence type="ECO:0000313" key="8">
    <source>
        <dbReference type="Proteomes" id="UP000653099"/>
    </source>
</evidence>
<dbReference type="PANTHER" id="PTHR30371:SF0">
    <property type="entry name" value="SEC-INDEPENDENT PROTEIN TRANSLOCASE PROTEIN TATC, CHLOROPLASTIC-RELATED"/>
    <property type="match status" value="1"/>
</dbReference>
<feature type="transmembrane region" description="Helical" evidence="5">
    <location>
        <begin position="124"/>
        <end position="147"/>
    </location>
</feature>
<keyword evidence="5" id="KW-1003">Cell membrane</keyword>
<comment type="caution">
    <text evidence="7">The sequence shown here is derived from an EMBL/GenBank/DDBJ whole genome shotgun (WGS) entry which is preliminary data.</text>
</comment>
<feature type="transmembrane region" description="Helical" evidence="5">
    <location>
        <begin position="323"/>
        <end position="346"/>
    </location>
</feature>
<comment type="subcellular location">
    <subcellularLocation>
        <location evidence="5">Cell membrane</location>
        <topology evidence="5">Multi-pass membrane protein</topology>
    </subcellularLocation>
    <subcellularLocation>
        <location evidence="1">Membrane</location>
        <topology evidence="1">Multi-pass membrane protein</topology>
    </subcellularLocation>
</comment>
<dbReference type="GO" id="GO:0033281">
    <property type="term" value="C:TAT protein transport complex"/>
    <property type="evidence" value="ECO:0007669"/>
    <property type="project" value="UniProtKB-UniRule"/>
</dbReference>
<feature type="transmembrane region" description="Helical" evidence="5">
    <location>
        <begin position="655"/>
        <end position="680"/>
    </location>
</feature>
<proteinExistence type="inferred from homology"/>
<dbReference type="PANTHER" id="PTHR30371">
    <property type="entry name" value="SEC-INDEPENDENT PROTEIN TRANSLOCASE PROTEIN TATC"/>
    <property type="match status" value="1"/>
</dbReference>
<comment type="caution">
    <text evidence="5">Lacks conserved residue(s) required for the propagation of feature annotation.</text>
</comment>
<feature type="compositionally biased region" description="Acidic residues" evidence="6">
    <location>
        <begin position="420"/>
        <end position="429"/>
    </location>
</feature>
<keyword evidence="5" id="KW-0653">Protein transport</keyword>
<feature type="transmembrane region" description="Helical" evidence="5">
    <location>
        <begin position="692"/>
        <end position="711"/>
    </location>
</feature>
<dbReference type="EMBL" id="BMOC01000007">
    <property type="protein sequence ID" value="GGJ05471.1"/>
    <property type="molecule type" value="Genomic_DNA"/>
</dbReference>
<organism evidence="7 8">
    <name type="scientific">Halobellus salinus</name>
    <dbReference type="NCBI Taxonomy" id="931585"/>
    <lineage>
        <taxon>Archaea</taxon>
        <taxon>Methanobacteriati</taxon>
        <taxon>Methanobacteriota</taxon>
        <taxon>Stenosarchaea group</taxon>
        <taxon>Halobacteria</taxon>
        <taxon>Halobacteriales</taxon>
        <taxon>Haloferacaceae</taxon>
        <taxon>Halobellus</taxon>
    </lineage>
</organism>
<keyword evidence="4 5" id="KW-0472">Membrane</keyword>
<evidence type="ECO:0000256" key="3">
    <source>
        <dbReference type="ARBA" id="ARBA00022989"/>
    </source>
</evidence>
<feature type="transmembrane region" description="Helical" evidence="5">
    <location>
        <begin position="237"/>
        <end position="254"/>
    </location>
</feature>
<comment type="subunit">
    <text evidence="5">Forms a complex with TatA.</text>
</comment>
<dbReference type="AlphaFoldDB" id="A0A830ESF8"/>
<feature type="transmembrane region" description="Helical" evidence="5">
    <location>
        <begin position="275"/>
        <end position="295"/>
    </location>
</feature>
<feature type="transmembrane region" description="Helical" evidence="5">
    <location>
        <begin position="83"/>
        <end position="104"/>
    </location>
</feature>
<evidence type="ECO:0000256" key="4">
    <source>
        <dbReference type="ARBA" id="ARBA00023136"/>
    </source>
</evidence>
<feature type="transmembrane region" description="Helical" evidence="5">
    <location>
        <begin position="34"/>
        <end position="54"/>
    </location>
</feature>
<dbReference type="Pfam" id="PF00902">
    <property type="entry name" value="TatC"/>
    <property type="match status" value="2"/>
</dbReference>
<evidence type="ECO:0000256" key="2">
    <source>
        <dbReference type="ARBA" id="ARBA00022692"/>
    </source>
</evidence>
<dbReference type="Proteomes" id="UP000653099">
    <property type="component" value="Unassembled WGS sequence"/>
</dbReference>
<dbReference type="OrthoDB" id="15305at2157"/>
<feature type="transmembrane region" description="Helical" evidence="5">
    <location>
        <begin position="717"/>
        <end position="739"/>
    </location>
</feature>
<evidence type="ECO:0000313" key="7">
    <source>
        <dbReference type="EMBL" id="GGJ05471.1"/>
    </source>
</evidence>
<feature type="transmembrane region" description="Helical" evidence="5">
    <location>
        <begin position="574"/>
        <end position="595"/>
    </location>
</feature>
<comment type="similarity">
    <text evidence="5">Belongs to the TatC family.</text>
</comment>
<keyword evidence="5" id="KW-0811">Translocation</keyword>
<dbReference type="GO" id="GO:0043953">
    <property type="term" value="P:protein transport by the Tat complex"/>
    <property type="evidence" value="ECO:0007669"/>
    <property type="project" value="UniProtKB-UniRule"/>
</dbReference>
<dbReference type="GO" id="GO:0009977">
    <property type="term" value="F:proton motive force dependent protein transmembrane transporter activity"/>
    <property type="evidence" value="ECO:0007669"/>
    <property type="project" value="TreeGrafter"/>
</dbReference>
<reference evidence="7" key="1">
    <citation type="journal article" date="2014" name="Int. J. Syst. Evol. Microbiol.">
        <title>Complete genome sequence of Corynebacterium casei LMG S-19264T (=DSM 44701T), isolated from a smear-ripened cheese.</title>
        <authorList>
            <consortium name="US DOE Joint Genome Institute (JGI-PGF)"/>
            <person name="Walter F."/>
            <person name="Albersmeier A."/>
            <person name="Kalinowski J."/>
            <person name="Ruckert C."/>
        </authorList>
    </citation>
    <scope>NUCLEOTIDE SEQUENCE</scope>
    <source>
        <strain evidence="7">JCM 14359</strain>
    </source>
</reference>
<evidence type="ECO:0000256" key="5">
    <source>
        <dbReference type="HAMAP-Rule" id="MF_00902"/>
    </source>
</evidence>
<comment type="function">
    <text evidence="5">Part of the twin-arginine translocation (Tat) system that transports large folded proteins containing a characteristic twin-arginine motif in their signal peptide across membranes.</text>
</comment>